<organism evidence="1 2">
    <name type="scientific">Enterococcus faecalis TX4248</name>
    <dbReference type="NCBI Taxonomy" id="749495"/>
    <lineage>
        <taxon>Bacteria</taxon>
        <taxon>Bacillati</taxon>
        <taxon>Bacillota</taxon>
        <taxon>Bacilli</taxon>
        <taxon>Lactobacillales</taxon>
        <taxon>Enterococcaceae</taxon>
        <taxon>Enterococcus</taxon>
    </lineage>
</organism>
<proteinExistence type="predicted"/>
<sequence length="47" mass="5525">MFCYLFKITKIRHKSEEKLVVAPEEGLFKTCYTLEEVTENNYSGGFM</sequence>
<evidence type="ECO:0000313" key="2">
    <source>
        <dbReference type="Proteomes" id="UP000004846"/>
    </source>
</evidence>
<dbReference type="AlphaFoldDB" id="A0A125W1L1"/>
<name>A0A125W1L1_ENTFL</name>
<accession>A0A125W1L1</accession>
<dbReference type="HOGENOM" id="CLU_3199506_0_0_9"/>
<gene>
    <name evidence="1" type="ORF">HMPREF9498_03132</name>
</gene>
<dbReference type="Proteomes" id="UP000004846">
    <property type="component" value="Unassembled WGS sequence"/>
</dbReference>
<comment type="caution">
    <text evidence="1">The sequence shown here is derived from an EMBL/GenBank/DDBJ whole genome shotgun (WGS) entry which is preliminary data.</text>
</comment>
<protein>
    <submittedName>
        <fullName evidence="1">Uncharacterized protein</fullName>
    </submittedName>
</protein>
<dbReference type="EMBL" id="AEBR01000110">
    <property type="protein sequence ID" value="EFM81193.1"/>
    <property type="molecule type" value="Genomic_DNA"/>
</dbReference>
<reference evidence="1 2" key="1">
    <citation type="submission" date="2010-07" db="EMBL/GenBank/DDBJ databases">
        <authorList>
            <person name="Sid Ahmed O."/>
        </authorList>
    </citation>
    <scope>NUCLEOTIDE SEQUENCE [LARGE SCALE GENOMIC DNA]</scope>
    <source>
        <strain evidence="1 2">TX4248</strain>
    </source>
</reference>
<evidence type="ECO:0000313" key="1">
    <source>
        <dbReference type="EMBL" id="EFM81193.1"/>
    </source>
</evidence>